<accession>A0A3Q3RB77</accession>
<sequence>MDETEKYKQRLEAIAEKRRLQEEQDRAKREMEDEKLRLQQLKRKSLRDQWLMEGAPLSPTSLDTQSPPSPLWGFQTQENENHTDRLQSESEQLAEEKENLKEQMEDGQTEAVKSAEAKEEKAWSNVVQNGENNASELEAIKDQLKINQRLPLVESAVVLTNGGKNENTNTSNRALEQSTQPTTNGPAGDTEAVVSMNVEGVLILGVSEAESGQVPAVSNNEEEEEGTLVMRAECVIITDEGNDVPEDLTPQEDQQEMAQSEESSPPNPETSKEEGKVVEGLLKTEVSPETIKQTDKSEATEITAEPQPATEDVDVEGEIKTNEEKNAAGQDKQSEGLTSVPPQSQASALESTTEDSVPAHSEAQPSTVTPEAEDEVELSPEGAETAFEAEAHVTLPDEFQEVPLSDSQEDQRADTLPAEKEPLLLQAKTPCTQEEPAAAKSPSSRDLHSTASAIQGEETEVPKHKACQCCTVISLHCSLPTFLVFVLKLPHPTLGV</sequence>
<dbReference type="Ensembl" id="ENSMALT00000031322.1">
    <property type="protein sequence ID" value="ENSMALP00000030777.1"/>
    <property type="gene ID" value="ENSMALG00000021248.1"/>
</dbReference>
<feature type="region of interest" description="Disordered" evidence="1">
    <location>
        <begin position="40"/>
        <end position="129"/>
    </location>
</feature>
<feature type="region of interest" description="Disordered" evidence="1">
    <location>
        <begin position="15"/>
        <end position="34"/>
    </location>
</feature>
<dbReference type="PANTHER" id="PTHR47528">
    <property type="entry name" value="PARALEMMIN-3"/>
    <property type="match status" value="1"/>
</dbReference>
<evidence type="ECO:0000313" key="2">
    <source>
        <dbReference type="Ensembl" id="ENSMALP00000030777.1"/>
    </source>
</evidence>
<feature type="region of interest" description="Disordered" evidence="1">
    <location>
        <begin position="242"/>
        <end position="458"/>
    </location>
</feature>
<keyword evidence="3" id="KW-1185">Reference proteome</keyword>
<feature type="compositionally biased region" description="Basic and acidic residues" evidence="1">
    <location>
        <begin position="113"/>
        <end position="122"/>
    </location>
</feature>
<dbReference type="PANTHER" id="PTHR47528:SF1">
    <property type="entry name" value="PARALEMMIN-3"/>
    <property type="match status" value="1"/>
</dbReference>
<feature type="compositionally biased region" description="Polar residues" evidence="1">
    <location>
        <begin position="162"/>
        <end position="185"/>
    </location>
</feature>
<name>A0A3Q3RB77_MONAL</name>
<feature type="compositionally biased region" description="Acidic residues" evidence="1">
    <location>
        <begin position="242"/>
        <end position="255"/>
    </location>
</feature>
<feature type="compositionally biased region" description="Basic and acidic residues" evidence="1">
    <location>
        <begin position="79"/>
        <end position="104"/>
    </location>
</feature>
<evidence type="ECO:0000256" key="1">
    <source>
        <dbReference type="SAM" id="MobiDB-lite"/>
    </source>
</evidence>
<proteinExistence type="predicted"/>
<feature type="compositionally biased region" description="Basic and acidic residues" evidence="1">
    <location>
        <begin position="317"/>
        <end position="326"/>
    </location>
</feature>
<protein>
    <recommendedName>
        <fullName evidence="4">Paralemmin 3</fullName>
    </recommendedName>
</protein>
<reference evidence="2" key="2">
    <citation type="submission" date="2025-09" db="UniProtKB">
        <authorList>
            <consortium name="Ensembl"/>
        </authorList>
    </citation>
    <scope>IDENTIFICATION</scope>
</reference>
<feature type="compositionally biased region" description="Polar residues" evidence="1">
    <location>
        <begin position="335"/>
        <end position="355"/>
    </location>
</feature>
<dbReference type="Proteomes" id="UP000261600">
    <property type="component" value="Unplaced"/>
</dbReference>
<feature type="region of interest" description="Disordered" evidence="1">
    <location>
        <begin position="162"/>
        <end position="187"/>
    </location>
</feature>
<feature type="compositionally biased region" description="Basic and acidic residues" evidence="1">
    <location>
        <begin position="409"/>
        <end position="422"/>
    </location>
</feature>
<reference evidence="2" key="1">
    <citation type="submission" date="2025-08" db="UniProtKB">
        <authorList>
            <consortium name="Ensembl"/>
        </authorList>
    </citation>
    <scope>IDENTIFICATION</scope>
</reference>
<dbReference type="STRING" id="43700.ENSMALP00000030777"/>
<organism evidence="2 3">
    <name type="scientific">Monopterus albus</name>
    <name type="common">Swamp eel</name>
    <dbReference type="NCBI Taxonomy" id="43700"/>
    <lineage>
        <taxon>Eukaryota</taxon>
        <taxon>Metazoa</taxon>
        <taxon>Chordata</taxon>
        <taxon>Craniata</taxon>
        <taxon>Vertebrata</taxon>
        <taxon>Euteleostomi</taxon>
        <taxon>Actinopterygii</taxon>
        <taxon>Neopterygii</taxon>
        <taxon>Teleostei</taxon>
        <taxon>Neoteleostei</taxon>
        <taxon>Acanthomorphata</taxon>
        <taxon>Anabantaria</taxon>
        <taxon>Synbranchiformes</taxon>
        <taxon>Synbranchidae</taxon>
        <taxon>Monopterus</taxon>
    </lineage>
</organism>
<dbReference type="InterPro" id="IPR024149">
    <property type="entry name" value="Paralemmin-3"/>
</dbReference>
<evidence type="ECO:0000313" key="3">
    <source>
        <dbReference type="Proteomes" id="UP000261600"/>
    </source>
</evidence>
<evidence type="ECO:0008006" key="4">
    <source>
        <dbReference type="Google" id="ProtNLM"/>
    </source>
</evidence>
<dbReference type="AlphaFoldDB" id="A0A3Q3RB77"/>